<dbReference type="PANTHER" id="PTHR33116:SF86">
    <property type="entry name" value="REVERSE TRANSCRIPTASE DOMAIN-CONTAINING PROTEIN"/>
    <property type="match status" value="1"/>
</dbReference>
<sequence length="434" mass="49130">MASWLELASKHSTHSLPLMLLFVTHKRRAWNERCSEVFQRNKGCLPTTRIIQEALELAIEIEKSGSNKSRKEVAEAVTYLTSLGMVENQNHLHLETPHHGNLTTGNLLGPTSSRSSKALPGPTATNWTRPPTPVTQSQIGNSRQILEALFADDTGILLEASEENWRKTTEVVQQFETISGAKLNVAKSLAIPIGFEEPPGWLVRTGCKIANEGEVWSYLGCPIGVNITEEQILQFMLDRLTKRLQHWTLRLLSWESRVILTRHILLALPTYVLMVVGLTREGYGELKKVCRRFVWGTNREGTDKKALVAWEKLCKRKDEGGIGLVSFDTQTKTLKLRLVSQLMSDQELDWTLTAKVIIEWKVLSVQCRREEIGDTIQEILIMGKRLSLKETPTLDRILDGWWEIRHQLFLKQEALLSTWINASRLSSSAHGKGI</sequence>
<evidence type="ECO:0008006" key="4">
    <source>
        <dbReference type="Google" id="ProtNLM"/>
    </source>
</evidence>
<gene>
    <name evidence="2" type="ORF">R1sor_011742</name>
</gene>
<accession>A0ABD3I333</accession>
<name>A0ABD3I333_9MARC</name>
<dbReference type="EMBL" id="JBJQOH010000002">
    <property type="protein sequence ID" value="KAL3697666.1"/>
    <property type="molecule type" value="Genomic_DNA"/>
</dbReference>
<dbReference type="AlphaFoldDB" id="A0ABD3I333"/>
<keyword evidence="3" id="KW-1185">Reference proteome</keyword>
<organism evidence="2 3">
    <name type="scientific">Riccia sorocarpa</name>
    <dbReference type="NCBI Taxonomy" id="122646"/>
    <lineage>
        <taxon>Eukaryota</taxon>
        <taxon>Viridiplantae</taxon>
        <taxon>Streptophyta</taxon>
        <taxon>Embryophyta</taxon>
        <taxon>Marchantiophyta</taxon>
        <taxon>Marchantiopsida</taxon>
        <taxon>Marchantiidae</taxon>
        <taxon>Marchantiales</taxon>
        <taxon>Ricciaceae</taxon>
        <taxon>Riccia</taxon>
    </lineage>
</organism>
<protein>
    <recommendedName>
        <fullName evidence="4">Reverse transcriptase domain-containing protein</fullName>
    </recommendedName>
</protein>
<comment type="caution">
    <text evidence="2">The sequence shown here is derived from an EMBL/GenBank/DDBJ whole genome shotgun (WGS) entry which is preliminary data.</text>
</comment>
<evidence type="ECO:0000313" key="2">
    <source>
        <dbReference type="EMBL" id="KAL3697666.1"/>
    </source>
</evidence>
<proteinExistence type="predicted"/>
<feature type="region of interest" description="Disordered" evidence="1">
    <location>
        <begin position="95"/>
        <end position="137"/>
    </location>
</feature>
<dbReference type="Proteomes" id="UP001633002">
    <property type="component" value="Unassembled WGS sequence"/>
</dbReference>
<feature type="compositionally biased region" description="Polar residues" evidence="1">
    <location>
        <begin position="101"/>
        <end position="116"/>
    </location>
</feature>
<feature type="compositionally biased region" description="Polar residues" evidence="1">
    <location>
        <begin position="123"/>
        <end position="137"/>
    </location>
</feature>
<evidence type="ECO:0000256" key="1">
    <source>
        <dbReference type="SAM" id="MobiDB-lite"/>
    </source>
</evidence>
<dbReference type="PANTHER" id="PTHR33116">
    <property type="entry name" value="REVERSE TRANSCRIPTASE ZINC-BINDING DOMAIN-CONTAINING PROTEIN-RELATED-RELATED"/>
    <property type="match status" value="1"/>
</dbReference>
<reference evidence="2 3" key="1">
    <citation type="submission" date="2024-09" db="EMBL/GenBank/DDBJ databases">
        <title>Chromosome-scale assembly of Riccia sorocarpa.</title>
        <authorList>
            <person name="Paukszto L."/>
        </authorList>
    </citation>
    <scope>NUCLEOTIDE SEQUENCE [LARGE SCALE GENOMIC DNA]</scope>
    <source>
        <strain evidence="2">LP-2024</strain>
        <tissue evidence="2">Aerial parts of the thallus</tissue>
    </source>
</reference>
<evidence type="ECO:0000313" key="3">
    <source>
        <dbReference type="Proteomes" id="UP001633002"/>
    </source>
</evidence>